<reference evidence="10" key="1">
    <citation type="submission" date="2020-11" db="EMBL/GenBank/DDBJ databases">
        <authorList>
            <person name="Plumb M."/>
            <person name="Garfin J."/>
            <person name="Lorentz A."/>
            <person name="Wang X."/>
        </authorList>
    </citation>
    <scope>NUCLEOTIDE SEQUENCE</scope>
</reference>
<dbReference type="CTD" id="4537"/>
<reference evidence="10" key="2">
    <citation type="submission" date="2022-12" db="EMBL/GenBank/DDBJ databases">
        <title>The complete mitochondrial genome of Bactrothrips quadrituberculatus(Thysanoptera: Phlaeothripidae).</title>
        <authorList>
            <person name="Dang L."/>
        </authorList>
    </citation>
    <scope>NUCLEOTIDE SEQUENCE</scope>
</reference>
<dbReference type="AlphaFoldDB" id="A0A8E5JZK4"/>
<evidence type="ECO:0000256" key="5">
    <source>
        <dbReference type="ARBA" id="ARBA00022692"/>
    </source>
</evidence>
<proteinExistence type="inferred from homology"/>
<comment type="subcellular location">
    <subcellularLocation>
        <location evidence="1">Membrane</location>
    </subcellularLocation>
    <subcellularLocation>
        <location evidence="9">Mitochondrion membrane</location>
        <topology evidence="9">Multi-pass membrane protein</topology>
    </subcellularLocation>
</comment>
<dbReference type="PANTHER" id="PTHR11058">
    <property type="entry name" value="NADH-UBIQUINONE OXIDOREDUCTASE CHAIN 3"/>
    <property type="match status" value="1"/>
</dbReference>
<keyword evidence="9" id="KW-1278">Translocase</keyword>
<keyword evidence="9" id="KW-0679">Respiratory chain</keyword>
<evidence type="ECO:0000256" key="7">
    <source>
        <dbReference type="ARBA" id="ARBA00023136"/>
    </source>
</evidence>
<evidence type="ECO:0000256" key="4">
    <source>
        <dbReference type="ARBA" id="ARBA00022448"/>
    </source>
</evidence>
<dbReference type="InterPro" id="IPR038430">
    <property type="entry name" value="NDAH_ubi_oxred_su3_sf"/>
</dbReference>
<keyword evidence="9" id="KW-0520">NAD</keyword>
<accession>A0A8E5JZK4</accession>
<keyword evidence="5 9" id="KW-0812">Transmembrane</keyword>
<organism evidence="10">
    <name type="scientific">Bactrothrips quadrituberculatus</name>
    <dbReference type="NCBI Taxonomy" id="1246465"/>
    <lineage>
        <taxon>Eukaryota</taxon>
        <taxon>Metazoa</taxon>
        <taxon>Ecdysozoa</taxon>
        <taxon>Arthropoda</taxon>
        <taxon>Hexapoda</taxon>
        <taxon>Insecta</taxon>
        <taxon>Pterygota</taxon>
        <taxon>Neoptera</taxon>
        <taxon>Paraneoptera</taxon>
        <taxon>Thysanoptera</taxon>
        <taxon>Tubulifera</taxon>
        <taxon>Phlaeothripoidea</taxon>
        <taxon>Phlaeothripidae</taxon>
        <taxon>Idolothripinae</taxon>
        <taxon>Bactrothrips</taxon>
    </lineage>
</organism>
<gene>
    <name evidence="10" type="primary">ND3</name>
</gene>
<keyword evidence="9 10" id="KW-0496">Mitochondrion</keyword>
<comment type="similarity">
    <text evidence="2 9">Belongs to the complex I subunit 3 family.</text>
</comment>
<dbReference type="GO" id="GO:0030964">
    <property type="term" value="C:NADH dehydrogenase complex"/>
    <property type="evidence" value="ECO:0007669"/>
    <property type="project" value="TreeGrafter"/>
</dbReference>
<evidence type="ECO:0000313" key="10">
    <source>
        <dbReference type="EMBL" id="QVD42824.1"/>
    </source>
</evidence>
<feature type="transmembrane region" description="Helical" evidence="9">
    <location>
        <begin position="52"/>
        <end position="74"/>
    </location>
</feature>
<dbReference type="GO" id="GO:0008137">
    <property type="term" value="F:NADH dehydrogenase (ubiquinone) activity"/>
    <property type="evidence" value="ECO:0007669"/>
    <property type="project" value="UniProtKB-UniRule"/>
</dbReference>
<name>A0A8E5JZK4_9NEOP</name>
<keyword evidence="7 9" id="KW-0472">Membrane</keyword>
<keyword evidence="9" id="KW-0830">Ubiquinone</keyword>
<evidence type="ECO:0000256" key="1">
    <source>
        <dbReference type="ARBA" id="ARBA00004370"/>
    </source>
</evidence>
<evidence type="ECO:0000256" key="8">
    <source>
        <dbReference type="ARBA" id="ARBA00049551"/>
    </source>
</evidence>
<comment type="catalytic activity">
    <reaction evidence="8 9">
        <text>a ubiquinone + NADH + 5 H(+)(in) = a ubiquinol + NAD(+) + 4 H(+)(out)</text>
        <dbReference type="Rhea" id="RHEA:29091"/>
        <dbReference type="Rhea" id="RHEA-COMP:9565"/>
        <dbReference type="Rhea" id="RHEA-COMP:9566"/>
        <dbReference type="ChEBI" id="CHEBI:15378"/>
        <dbReference type="ChEBI" id="CHEBI:16389"/>
        <dbReference type="ChEBI" id="CHEBI:17976"/>
        <dbReference type="ChEBI" id="CHEBI:57540"/>
        <dbReference type="ChEBI" id="CHEBI:57945"/>
        <dbReference type="EC" id="7.1.1.2"/>
    </reaction>
</comment>
<protein>
    <recommendedName>
        <fullName evidence="3 9">NADH-ubiquinone oxidoreductase chain 3</fullName>
        <ecNumber evidence="9">7.1.1.2</ecNumber>
    </recommendedName>
</protein>
<keyword evidence="9" id="KW-0249">Electron transport</keyword>
<dbReference type="RefSeq" id="YP_010181254.1">
    <property type="nucleotide sequence ID" value="NC_058251.1"/>
</dbReference>
<evidence type="ECO:0000256" key="2">
    <source>
        <dbReference type="ARBA" id="ARBA00008472"/>
    </source>
</evidence>
<evidence type="ECO:0000256" key="6">
    <source>
        <dbReference type="ARBA" id="ARBA00022989"/>
    </source>
</evidence>
<dbReference type="EC" id="7.1.1.2" evidence="9"/>
<feature type="transmembrane region" description="Helical" evidence="9">
    <location>
        <begin position="6"/>
        <end position="24"/>
    </location>
</feature>
<keyword evidence="6 9" id="KW-1133">Transmembrane helix</keyword>
<feature type="transmembrane region" description="Helical" evidence="9">
    <location>
        <begin position="86"/>
        <end position="104"/>
    </location>
</feature>
<geneLocation type="mitochondrion" evidence="10"/>
<dbReference type="GO" id="GO:0031966">
    <property type="term" value="C:mitochondrial membrane"/>
    <property type="evidence" value="ECO:0007669"/>
    <property type="project" value="UniProtKB-SubCell"/>
</dbReference>
<dbReference type="GeneID" id="68206886"/>
<dbReference type="PANTHER" id="PTHR11058:SF9">
    <property type="entry name" value="NADH-UBIQUINONE OXIDOREDUCTASE CHAIN 3"/>
    <property type="match status" value="1"/>
</dbReference>
<comment type="function">
    <text evidence="9">Core subunit of the mitochondrial membrane respiratory chain NADH dehydrogenase (Complex I) which catalyzes electron transfer from NADH through the respiratory chain, using ubiquinone as an electron acceptor. Essential for the catalytic activity of complex I.</text>
</comment>
<sequence>MFLLNLIYLILFICIFLYLVSFLISKKKTNDYEKSSPFECGFNLFNSPRNPFSLRFFLISIIFLIFDIEVVLLMPFMLNMYMNNSIVWLFMFIFFLLILIWGLIHEWFLGSLDWI</sequence>
<dbReference type="EMBL" id="MW233591">
    <property type="protein sequence ID" value="QVD42824.1"/>
    <property type="molecule type" value="Genomic_DNA"/>
</dbReference>
<keyword evidence="4 9" id="KW-0813">Transport</keyword>
<dbReference type="Gene3D" id="1.20.58.1610">
    <property type="entry name" value="NADH:ubiquinone/plastoquinone oxidoreductase, chain 3"/>
    <property type="match status" value="1"/>
</dbReference>
<evidence type="ECO:0000256" key="3">
    <source>
        <dbReference type="ARBA" id="ARBA00021007"/>
    </source>
</evidence>
<dbReference type="InterPro" id="IPR000440">
    <property type="entry name" value="NADH_UbQ/plastoQ_OxRdtase_su3"/>
</dbReference>
<dbReference type="Pfam" id="PF00507">
    <property type="entry name" value="Oxidored_q4"/>
    <property type="match status" value="1"/>
</dbReference>
<evidence type="ECO:0000256" key="9">
    <source>
        <dbReference type="RuleBase" id="RU003640"/>
    </source>
</evidence>